<gene>
    <name evidence="1" type="ORF">PENPOL_c002G05023</name>
</gene>
<reference evidence="2" key="1">
    <citation type="journal article" date="2017" name="Nat. Microbiol.">
        <title>Global analysis of biosynthetic gene clusters reveals vast potential of secondary metabolite production in Penicillium species.</title>
        <authorList>
            <person name="Nielsen J.C."/>
            <person name="Grijseels S."/>
            <person name="Prigent S."/>
            <person name="Ji B."/>
            <person name="Dainat J."/>
            <person name="Nielsen K.F."/>
            <person name="Frisvad J.C."/>
            <person name="Workman M."/>
            <person name="Nielsen J."/>
        </authorList>
    </citation>
    <scope>NUCLEOTIDE SEQUENCE [LARGE SCALE GENOMIC DNA]</scope>
    <source>
        <strain evidence="2">IBT 4502</strain>
    </source>
</reference>
<dbReference type="EMBL" id="MDYM01000002">
    <property type="protein sequence ID" value="OQD69289.1"/>
    <property type="molecule type" value="Genomic_DNA"/>
</dbReference>
<sequence length="99" mass="11104">MLGDNHPIPAPSSQQLEMLTDLRVRGRSRAATRRILLAEAYDLIQQARAVIAIGSRAQGPDVALLWQLERTTETLLNQTRGLQNAEEMERAIWARVGQE</sequence>
<comment type="caution">
    <text evidence="1">The sequence shown here is derived from an EMBL/GenBank/DDBJ whole genome shotgun (WGS) entry which is preliminary data.</text>
</comment>
<organism evidence="1 2">
    <name type="scientific">Penicillium polonicum</name>
    <dbReference type="NCBI Taxonomy" id="60169"/>
    <lineage>
        <taxon>Eukaryota</taxon>
        <taxon>Fungi</taxon>
        <taxon>Dikarya</taxon>
        <taxon>Ascomycota</taxon>
        <taxon>Pezizomycotina</taxon>
        <taxon>Eurotiomycetes</taxon>
        <taxon>Eurotiomycetidae</taxon>
        <taxon>Eurotiales</taxon>
        <taxon>Aspergillaceae</taxon>
        <taxon>Penicillium</taxon>
    </lineage>
</organism>
<protein>
    <submittedName>
        <fullName evidence="1">Uncharacterized protein</fullName>
    </submittedName>
</protein>
<dbReference type="Proteomes" id="UP000191408">
    <property type="component" value="Unassembled WGS sequence"/>
</dbReference>
<evidence type="ECO:0000313" key="1">
    <source>
        <dbReference type="EMBL" id="OQD69289.1"/>
    </source>
</evidence>
<keyword evidence="2" id="KW-1185">Reference proteome</keyword>
<evidence type="ECO:0000313" key="2">
    <source>
        <dbReference type="Proteomes" id="UP000191408"/>
    </source>
</evidence>
<name>A0A1V6NXB0_PENPO</name>
<dbReference type="AlphaFoldDB" id="A0A1V6NXB0"/>
<proteinExistence type="predicted"/>
<accession>A0A1V6NXB0</accession>